<name>A0A8J3PKE2_9ACTN</name>
<evidence type="ECO:0000313" key="2">
    <source>
        <dbReference type="EMBL" id="GIG71808.1"/>
    </source>
</evidence>
<dbReference type="SUPFAM" id="SSF53448">
    <property type="entry name" value="Nucleotide-diphospho-sugar transferases"/>
    <property type="match status" value="1"/>
</dbReference>
<dbReference type="Pfam" id="PF12804">
    <property type="entry name" value="NTP_transf_3"/>
    <property type="match status" value="1"/>
</dbReference>
<dbReference type="PANTHER" id="PTHR43777:SF1">
    <property type="entry name" value="MOLYBDENUM COFACTOR CYTIDYLYLTRANSFERASE"/>
    <property type="match status" value="1"/>
</dbReference>
<gene>
    <name evidence="2" type="ORF">Pfl04_02120</name>
</gene>
<accession>A0A8J3PKE2</accession>
<proteinExistence type="predicted"/>
<dbReference type="InterPro" id="IPR025877">
    <property type="entry name" value="MobA-like_NTP_Trfase"/>
</dbReference>
<dbReference type="PANTHER" id="PTHR43777">
    <property type="entry name" value="MOLYBDENUM COFACTOR CYTIDYLYLTRANSFERASE"/>
    <property type="match status" value="1"/>
</dbReference>
<dbReference type="InterPro" id="IPR029044">
    <property type="entry name" value="Nucleotide-diphossugar_trans"/>
</dbReference>
<evidence type="ECO:0000259" key="1">
    <source>
        <dbReference type="Pfam" id="PF12804"/>
    </source>
</evidence>
<keyword evidence="3" id="KW-1185">Reference proteome</keyword>
<evidence type="ECO:0000313" key="3">
    <source>
        <dbReference type="Proteomes" id="UP000653674"/>
    </source>
</evidence>
<sequence length="170" mass="17260">MPKALVERDGRLLVEHGLATLRAAGCDPVVVVLGAAADEVRARADLAGALTVTNPDWGGGMGSSLRTGLDALAGTSAQATVVLLVDTPGVTASAVQRVAALSDPGALVIATYHGERGHPVLLGREHWAGVSALAVGDVGARAYLLANPDRVVTVACEDIADGTDLDRPVR</sequence>
<reference evidence="2" key="1">
    <citation type="submission" date="2021-01" db="EMBL/GenBank/DDBJ databases">
        <title>Whole genome shotgun sequence of Planosporangium flavigriseum NBRC 105377.</title>
        <authorList>
            <person name="Komaki H."/>
            <person name="Tamura T."/>
        </authorList>
    </citation>
    <scope>NUCLEOTIDE SEQUENCE</scope>
    <source>
        <strain evidence="2">NBRC 105377</strain>
    </source>
</reference>
<dbReference type="Gene3D" id="3.90.550.10">
    <property type="entry name" value="Spore Coat Polysaccharide Biosynthesis Protein SpsA, Chain A"/>
    <property type="match status" value="1"/>
</dbReference>
<feature type="domain" description="MobA-like NTP transferase" evidence="1">
    <location>
        <begin position="2"/>
        <end position="145"/>
    </location>
</feature>
<dbReference type="EMBL" id="BONU01000001">
    <property type="protein sequence ID" value="GIG71808.1"/>
    <property type="molecule type" value="Genomic_DNA"/>
</dbReference>
<dbReference type="AlphaFoldDB" id="A0A8J3PKE2"/>
<organism evidence="2 3">
    <name type="scientific">Planosporangium flavigriseum</name>
    <dbReference type="NCBI Taxonomy" id="373681"/>
    <lineage>
        <taxon>Bacteria</taxon>
        <taxon>Bacillati</taxon>
        <taxon>Actinomycetota</taxon>
        <taxon>Actinomycetes</taxon>
        <taxon>Micromonosporales</taxon>
        <taxon>Micromonosporaceae</taxon>
        <taxon>Planosporangium</taxon>
    </lineage>
</organism>
<dbReference type="Proteomes" id="UP000653674">
    <property type="component" value="Unassembled WGS sequence"/>
</dbReference>
<dbReference type="GO" id="GO:0016779">
    <property type="term" value="F:nucleotidyltransferase activity"/>
    <property type="evidence" value="ECO:0007669"/>
    <property type="project" value="UniProtKB-ARBA"/>
</dbReference>
<dbReference type="CDD" id="cd04182">
    <property type="entry name" value="GT_2_like_f"/>
    <property type="match status" value="1"/>
</dbReference>
<protein>
    <submittedName>
        <fullName evidence="2">4-diphosphocytidyl-2C-methyl-D-erythritol synthase</fullName>
    </submittedName>
</protein>
<comment type="caution">
    <text evidence="2">The sequence shown here is derived from an EMBL/GenBank/DDBJ whole genome shotgun (WGS) entry which is preliminary data.</text>
</comment>